<dbReference type="EMBL" id="CABEEZ010000103">
    <property type="protein sequence ID" value="VTR42081.1"/>
    <property type="molecule type" value="Genomic_DNA"/>
</dbReference>
<protein>
    <submittedName>
        <fullName evidence="2">Uncharacterized protein related to plant photosystem II stability/assembly factor</fullName>
    </submittedName>
</protein>
<reference evidence="2" key="1">
    <citation type="submission" date="2019-05" db="EMBL/GenBank/DDBJ databases">
        <authorList>
            <consortium name="Pathogen Informatics"/>
        </authorList>
    </citation>
    <scope>NUCLEOTIDE SEQUENCE [LARGE SCALE GENOMIC DNA]</scope>
    <source>
        <strain evidence="2">NCTC12965</strain>
    </source>
</reference>
<dbReference type="PANTHER" id="PTHR34400:SF4">
    <property type="entry name" value="MEMBRANE PROTEIN"/>
    <property type="match status" value="1"/>
</dbReference>
<accession>A0A4U9VG54</accession>
<proteinExistence type="predicted"/>
<dbReference type="InterPro" id="IPR009078">
    <property type="entry name" value="Ferritin-like_SF"/>
</dbReference>
<dbReference type="PANTHER" id="PTHR34400">
    <property type="match status" value="1"/>
</dbReference>
<evidence type="ECO:0000313" key="2">
    <source>
        <dbReference type="EMBL" id="VTR42081.1"/>
    </source>
</evidence>
<dbReference type="InterPro" id="IPR012347">
    <property type="entry name" value="Ferritin-like"/>
</dbReference>
<dbReference type="Gene3D" id="1.20.1260.10">
    <property type="match status" value="1"/>
</dbReference>
<name>A0A4U9VG54_SERFO</name>
<dbReference type="InterPro" id="IPR026820">
    <property type="entry name" value="VioB/RebD_dom"/>
</dbReference>
<dbReference type="SUPFAM" id="SSF47240">
    <property type="entry name" value="Ferritin-like"/>
    <property type="match status" value="1"/>
</dbReference>
<feature type="domain" description="Iminophenyl-pyruvate dimer synthase" evidence="1">
    <location>
        <begin position="42"/>
        <end position="116"/>
    </location>
</feature>
<sequence>MNMTAKAKTFQLAETSFAQLGYVQFADEKSLAQDLTELRNLLQSAMQLEHATIPPYLMMLYTLDDDVDWRIIETLRSVVVEEMLHFTLTANLLNAIGGTPAVDSPDFLPVIPHVCLTILMILK</sequence>
<gene>
    <name evidence="2" type="ORF">NCTC12965_04767</name>
</gene>
<organism evidence="2">
    <name type="scientific">Serratia fonticola</name>
    <dbReference type="NCBI Taxonomy" id="47917"/>
    <lineage>
        <taxon>Bacteria</taxon>
        <taxon>Pseudomonadati</taxon>
        <taxon>Pseudomonadota</taxon>
        <taxon>Gammaproteobacteria</taxon>
        <taxon>Enterobacterales</taxon>
        <taxon>Yersiniaceae</taxon>
        <taxon>Serratia</taxon>
    </lineage>
</organism>
<evidence type="ECO:0000259" key="1">
    <source>
        <dbReference type="Pfam" id="PF12902"/>
    </source>
</evidence>
<dbReference type="AlphaFoldDB" id="A0A4U9VG54"/>
<dbReference type="Pfam" id="PF12902">
    <property type="entry name" value="Ferritin-like"/>
    <property type="match status" value="1"/>
</dbReference>